<accession>A0A4R2IR21</accession>
<evidence type="ECO:0000313" key="1">
    <source>
        <dbReference type="EMBL" id="TCO47427.1"/>
    </source>
</evidence>
<dbReference type="RefSeq" id="WP_165961001.1">
    <property type="nucleotide sequence ID" value="NZ_SLWS01000017.1"/>
</dbReference>
<dbReference type="Proteomes" id="UP000295680">
    <property type="component" value="Unassembled WGS sequence"/>
</dbReference>
<keyword evidence="2" id="KW-1185">Reference proteome</keyword>
<sequence length="304" mass="32081">MAREHVRLSMSDLLSALVATDLRTLCAEELVARVYRTRRPDTATVRELTNLVLVENGARTRYLLPSFAVRASRAAALAAVAARALLTPGVVTAAVLGSGPDAQSQLMMIAKYVPAASHVAVCPVGGQRATIAPQVLDQIARAGIGLTLHTDVAQALLGANLVVTTSENTAPVRYADLTKGALLINTSGEDLPDDVVDRVDKVYADAPDLLADNDDRYFVRRHFETLAARGQFSPPASTLIAHPPGVVVGLGEVLSGAYRSRVGADEIRLVEVLSAGEPDLRLAAELCRTARLLGLGASHGLDVN</sequence>
<dbReference type="InterPro" id="IPR003462">
    <property type="entry name" value="ODC_Mu_crystall"/>
</dbReference>
<gene>
    <name evidence="1" type="ORF">EV192_117167</name>
</gene>
<reference evidence="1 2" key="1">
    <citation type="submission" date="2019-03" db="EMBL/GenBank/DDBJ databases">
        <title>Genomic Encyclopedia of Type Strains, Phase IV (KMG-IV): sequencing the most valuable type-strain genomes for metagenomic binning, comparative biology and taxonomic classification.</title>
        <authorList>
            <person name="Goeker M."/>
        </authorList>
    </citation>
    <scope>NUCLEOTIDE SEQUENCE [LARGE SCALE GENOMIC DNA]</scope>
    <source>
        <strain evidence="1 2">DSM 45934</strain>
    </source>
</reference>
<evidence type="ECO:0000313" key="2">
    <source>
        <dbReference type="Proteomes" id="UP000295680"/>
    </source>
</evidence>
<proteinExistence type="predicted"/>
<dbReference type="Gene3D" id="3.40.50.720">
    <property type="entry name" value="NAD(P)-binding Rossmann-like Domain"/>
    <property type="match status" value="1"/>
</dbReference>
<dbReference type="InterPro" id="IPR036291">
    <property type="entry name" value="NAD(P)-bd_dom_sf"/>
</dbReference>
<name>A0A4R2IR21_9PSEU</name>
<organism evidence="1 2">
    <name type="scientific">Actinocrispum wychmicini</name>
    <dbReference type="NCBI Taxonomy" id="1213861"/>
    <lineage>
        <taxon>Bacteria</taxon>
        <taxon>Bacillati</taxon>
        <taxon>Actinomycetota</taxon>
        <taxon>Actinomycetes</taxon>
        <taxon>Pseudonocardiales</taxon>
        <taxon>Pseudonocardiaceae</taxon>
        <taxon>Actinocrispum</taxon>
    </lineage>
</organism>
<protein>
    <submittedName>
        <fullName evidence="1">Ornithine cyclodeaminase/alanine dehydrogenase-like protein (Mu-crystallin family)</fullName>
    </submittedName>
</protein>
<dbReference type="Pfam" id="PF02423">
    <property type="entry name" value="OCD_Mu_crystall"/>
    <property type="match status" value="1"/>
</dbReference>
<comment type="caution">
    <text evidence="1">The sequence shown here is derived from an EMBL/GenBank/DDBJ whole genome shotgun (WGS) entry which is preliminary data.</text>
</comment>
<dbReference type="EMBL" id="SLWS01000017">
    <property type="protein sequence ID" value="TCO47427.1"/>
    <property type="molecule type" value="Genomic_DNA"/>
</dbReference>
<dbReference type="AlphaFoldDB" id="A0A4R2IR21"/>
<dbReference type="SUPFAM" id="SSF51735">
    <property type="entry name" value="NAD(P)-binding Rossmann-fold domains"/>
    <property type="match status" value="1"/>
</dbReference>